<proteinExistence type="predicted"/>
<dbReference type="Proteomes" id="UP000432196">
    <property type="component" value="Unassembled WGS sequence"/>
</dbReference>
<dbReference type="EMBL" id="WDWU01000012">
    <property type="protein sequence ID" value="KAB7056532.1"/>
    <property type="molecule type" value="Genomic_DNA"/>
</dbReference>
<name>A0A1V8REG1_BIFLN</name>
<comment type="caution">
    <text evidence="2">The sequence shown here is derived from an EMBL/GenBank/DDBJ whole genome shotgun (WGS) entry which is preliminary data.</text>
</comment>
<evidence type="ECO:0000313" key="3">
    <source>
        <dbReference type="Proteomes" id="UP000432196"/>
    </source>
</evidence>
<protein>
    <submittedName>
        <fullName evidence="2">Uncharacterized protein</fullName>
    </submittedName>
</protein>
<sequence>MPSEQIIRPVPLTLHIGVTVGNLSTDLASVELDMPIEIKPTAIDPTIPGIGNVKLVATPPNNKQIVQLINNGVEAFIEAFAQSPEGR</sequence>
<evidence type="ECO:0000313" key="2">
    <source>
        <dbReference type="EMBL" id="KAB7071891.1"/>
    </source>
</evidence>
<evidence type="ECO:0000313" key="4">
    <source>
        <dbReference type="Proteomes" id="UP000467387"/>
    </source>
</evidence>
<dbReference type="Proteomes" id="UP000467387">
    <property type="component" value="Unassembled WGS sequence"/>
</dbReference>
<dbReference type="AlphaFoldDB" id="A0A1V8REG1"/>
<gene>
    <name evidence="2" type="ORF">GBI83_08615</name>
    <name evidence="1" type="ORF">GBI87_08715</name>
</gene>
<evidence type="ECO:0000313" key="1">
    <source>
        <dbReference type="EMBL" id="KAB7056532.1"/>
    </source>
</evidence>
<accession>A0A1V8REG1</accession>
<reference evidence="3 4" key="1">
    <citation type="journal article" date="2019" name="Nat. Med.">
        <title>A library of human gut bacterial isolates paired with longitudinal multiomics data enables mechanistic microbiome research.</title>
        <authorList>
            <person name="Poyet M."/>
            <person name="Groussin M."/>
            <person name="Gibbons S.M."/>
            <person name="Avila-Pacheco J."/>
            <person name="Jiang X."/>
            <person name="Kearney S.M."/>
            <person name="Perrotta A.R."/>
            <person name="Berdy B."/>
            <person name="Zhao S."/>
            <person name="Lieberman T.D."/>
            <person name="Swanson P.K."/>
            <person name="Smith M."/>
            <person name="Roesemann S."/>
            <person name="Alexander J.E."/>
            <person name="Rich S.A."/>
            <person name="Livny J."/>
            <person name="Vlamakis H."/>
            <person name="Clish C."/>
            <person name="Bullock K."/>
            <person name="Deik A."/>
            <person name="Scott J."/>
            <person name="Pierce K.A."/>
            <person name="Xavier R.J."/>
            <person name="Alm E.J."/>
        </authorList>
    </citation>
    <scope>NUCLEOTIDE SEQUENCE [LARGE SCALE GENOMIC DNA]</scope>
    <source>
        <strain evidence="2 3">BIOML-A201</strain>
        <strain evidence="1 4">BIOML-A210</strain>
    </source>
</reference>
<dbReference type="RefSeq" id="WP_080826440.1">
    <property type="nucleotide sequence ID" value="NZ_CP043002.1"/>
</dbReference>
<dbReference type="EMBL" id="WDWL01000011">
    <property type="protein sequence ID" value="KAB7071891.1"/>
    <property type="molecule type" value="Genomic_DNA"/>
</dbReference>
<organism evidence="2 3">
    <name type="scientific">Bifidobacterium longum</name>
    <dbReference type="NCBI Taxonomy" id="216816"/>
    <lineage>
        <taxon>Bacteria</taxon>
        <taxon>Bacillati</taxon>
        <taxon>Actinomycetota</taxon>
        <taxon>Actinomycetes</taxon>
        <taxon>Bifidobacteriales</taxon>
        <taxon>Bifidobacteriaceae</taxon>
        <taxon>Bifidobacterium</taxon>
    </lineage>
</organism>